<gene>
    <name evidence="8" type="ORF">SAMN02927935_02648</name>
</gene>
<dbReference type="Gene3D" id="1.20.1630.10">
    <property type="entry name" value="Formate dehydrogenase/DMSO reductase domain"/>
    <property type="match status" value="1"/>
</dbReference>
<dbReference type="RefSeq" id="WP_033632547.1">
    <property type="nucleotide sequence ID" value="NZ_CBCSIN010000005.1"/>
</dbReference>
<dbReference type="Proteomes" id="UP000183031">
    <property type="component" value="Unassembled WGS sequence"/>
</dbReference>
<feature type="transmembrane region" description="Helical" evidence="7">
    <location>
        <begin position="57"/>
        <end position="75"/>
    </location>
</feature>
<evidence type="ECO:0000256" key="5">
    <source>
        <dbReference type="ARBA" id="ARBA00022989"/>
    </source>
</evidence>
<sequence length="341" mass="37676">MSRQLMIAEVLSQPQAVSWLPWAVQYFFFIGIAACAALLACVWRWRGGDNAAHLERMALFIGLTCAITAPLALTADLHQTARFWHFYAYPTPWSWMPWGALFLPLFTLLIGLWFIAIEFTRLTGRPVALLRGIAPACALVAIGLLLYTGREVSIVRARPIWFSYGFPIVMFLSALQALLALLLLAMRERPGLQAPLARGMLLTLLLLGGAILLWVCGDTLSGAAVRHWLQTQAMARRYAAGWIALWGLTLACAAWAGYRRLPRGGAPLLVAGALGLSWLMRWTLLIEVQTIPKYSASNSSYSLPLGTDGLLAIVGTFGLWLALMIMVREAQAFLLRRKQHG</sequence>
<dbReference type="PANTHER" id="PTHR34856:SF2">
    <property type="entry name" value="PROTEIN NRFD"/>
    <property type="match status" value="1"/>
</dbReference>
<name>A0A1G5JBV8_9GAMM</name>
<evidence type="ECO:0000256" key="6">
    <source>
        <dbReference type="ARBA" id="ARBA00023136"/>
    </source>
</evidence>
<dbReference type="NCBIfam" id="NF011568">
    <property type="entry name" value="PRK14992.1"/>
    <property type="match status" value="1"/>
</dbReference>
<organism evidence="8 9">
    <name type="scientific">Serratia nematodiphila</name>
    <dbReference type="NCBI Taxonomy" id="458197"/>
    <lineage>
        <taxon>Bacteria</taxon>
        <taxon>Pseudomonadati</taxon>
        <taxon>Pseudomonadota</taxon>
        <taxon>Gammaproteobacteria</taxon>
        <taxon>Enterobacterales</taxon>
        <taxon>Yersiniaceae</taxon>
        <taxon>Serratia</taxon>
    </lineage>
</organism>
<comment type="subcellular location">
    <subcellularLocation>
        <location evidence="1">Cell membrane</location>
        <topology evidence="1">Multi-pass membrane protein</topology>
    </subcellularLocation>
</comment>
<dbReference type="InterPro" id="IPR005614">
    <property type="entry name" value="NrfD-like"/>
</dbReference>
<reference evidence="8 9" key="1">
    <citation type="submission" date="2016-10" db="EMBL/GenBank/DDBJ databases">
        <authorList>
            <person name="Varghese N."/>
            <person name="Submissions S."/>
        </authorList>
    </citation>
    <scope>NUCLEOTIDE SEQUENCE [LARGE SCALE GENOMIC DNA]</scope>
    <source>
        <strain evidence="8 9">CGMCC 1.6853</strain>
    </source>
</reference>
<keyword evidence="9" id="KW-1185">Reference proteome</keyword>
<feature type="transmembrane region" description="Helical" evidence="7">
    <location>
        <begin position="309"/>
        <end position="327"/>
    </location>
</feature>
<feature type="transmembrane region" description="Helical" evidence="7">
    <location>
        <begin position="128"/>
        <end position="149"/>
    </location>
</feature>
<feature type="transmembrane region" description="Helical" evidence="7">
    <location>
        <begin position="95"/>
        <end position="116"/>
    </location>
</feature>
<comment type="similarity">
    <text evidence="2">Belongs to the NrfD family.</text>
</comment>
<accession>A0A1G5JBV8</accession>
<feature type="transmembrane region" description="Helical" evidence="7">
    <location>
        <begin position="20"/>
        <end position="45"/>
    </location>
</feature>
<keyword evidence="6 7" id="KW-0472">Membrane</keyword>
<dbReference type="InterPro" id="IPR052049">
    <property type="entry name" value="Electron_transfer_protein"/>
</dbReference>
<evidence type="ECO:0000256" key="4">
    <source>
        <dbReference type="ARBA" id="ARBA00022692"/>
    </source>
</evidence>
<proteinExistence type="inferred from homology"/>
<dbReference type="Pfam" id="PF03916">
    <property type="entry name" value="NrfD"/>
    <property type="match status" value="1"/>
</dbReference>
<feature type="transmembrane region" description="Helical" evidence="7">
    <location>
        <begin position="268"/>
        <end position="289"/>
    </location>
</feature>
<feature type="transmembrane region" description="Helical" evidence="7">
    <location>
        <begin position="196"/>
        <end position="215"/>
    </location>
</feature>
<comment type="caution">
    <text evidence="8">The sequence shown here is derived from an EMBL/GenBank/DDBJ whole genome shotgun (WGS) entry which is preliminary data.</text>
</comment>
<feature type="transmembrane region" description="Helical" evidence="7">
    <location>
        <begin position="235"/>
        <end position="256"/>
    </location>
</feature>
<evidence type="ECO:0000313" key="8">
    <source>
        <dbReference type="EMBL" id="SCY85846.1"/>
    </source>
</evidence>
<evidence type="ECO:0000256" key="2">
    <source>
        <dbReference type="ARBA" id="ARBA00008929"/>
    </source>
</evidence>
<keyword evidence="5 7" id="KW-1133">Transmembrane helix</keyword>
<evidence type="ECO:0000256" key="1">
    <source>
        <dbReference type="ARBA" id="ARBA00004651"/>
    </source>
</evidence>
<feature type="transmembrane region" description="Helical" evidence="7">
    <location>
        <begin position="161"/>
        <end position="184"/>
    </location>
</feature>
<evidence type="ECO:0000256" key="3">
    <source>
        <dbReference type="ARBA" id="ARBA00022475"/>
    </source>
</evidence>
<keyword evidence="4 7" id="KW-0812">Transmembrane</keyword>
<protein>
    <submittedName>
        <fullName evidence="8">Tetrathionate reductase subunit C</fullName>
    </submittedName>
</protein>
<evidence type="ECO:0000256" key="7">
    <source>
        <dbReference type="SAM" id="Phobius"/>
    </source>
</evidence>
<dbReference type="PANTHER" id="PTHR34856">
    <property type="entry name" value="PROTEIN NRFD"/>
    <property type="match status" value="1"/>
</dbReference>
<evidence type="ECO:0000313" key="9">
    <source>
        <dbReference type="Proteomes" id="UP000183031"/>
    </source>
</evidence>
<dbReference type="PROSITE" id="PS51257">
    <property type="entry name" value="PROKAR_LIPOPROTEIN"/>
    <property type="match status" value="1"/>
</dbReference>
<keyword evidence="3" id="KW-1003">Cell membrane</keyword>
<dbReference type="EMBL" id="FMUT01000007">
    <property type="protein sequence ID" value="SCY85846.1"/>
    <property type="molecule type" value="Genomic_DNA"/>
</dbReference>